<evidence type="ECO:0000313" key="9">
    <source>
        <dbReference type="EMBL" id="ERN54715.1"/>
    </source>
</evidence>
<evidence type="ECO:0000256" key="6">
    <source>
        <dbReference type="ARBA" id="ARBA00023136"/>
    </source>
</evidence>
<keyword evidence="3" id="KW-1003">Cell membrane</keyword>
<evidence type="ECO:0000256" key="1">
    <source>
        <dbReference type="ARBA" id="ARBA00004651"/>
    </source>
</evidence>
<dbReference type="RefSeq" id="WP_022626804.1">
    <property type="nucleotide sequence ID" value="NZ_ATAE01000005.1"/>
</dbReference>
<organism evidence="9 10">
    <name type="scientific">Alkalihalophilus marmarensis DSM 21297</name>
    <dbReference type="NCBI Taxonomy" id="1188261"/>
    <lineage>
        <taxon>Bacteria</taxon>
        <taxon>Bacillati</taxon>
        <taxon>Bacillota</taxon>
        <taxon>Bacilli</taxon>
        <taxon>Bacillales</taxon>
        <taxon>Bacillaceae</taxon>
        <taxon>Alkalihalophilus</taxon>
    </lineage>
</organism>
<dbReference type="PANTHER" id="PTHR33778">
    <property type="entry name" value="PROTEIN MGTC"/>
    <property type="match status" value="1"/>
</dbReference>
<evidence type="ECO:0000256" key="2">
    <source>
        <dbReference type="ARBA" id="ARBA00009298"/>
    </source>
</evidence>
<accession>U6SUX1</accession>
<evidence type="ECO:0000256" key="7">
    <source>
        <dbReference type="SAM" id="Phobius"/>
    </source>
</evidence>
<gene>
    <name evidence="9" type="ORF">A33I_05040</name>
</gene>
<keyword evidence="5 7" id="KW-1133">Transmembrane helix</keyword>
<keyword evidence="4 7" id="KW-0812">Transmembrane</keyword>
<feature type="transmembrane region" description="Helical" evidence="7">
    <location>
        <begin position="106"/>
        <end position="126"/>
    </location>
</feature>
<dbReference type="PANTHER" id="PTHR33778:SF4">
    <property type="entry name" value="PROTEIN SAPB"/>
    <property type="match status" value="1"/>
</dbReference>
<evidence type="ECO:0000313" key="10">
    <source>
        <dbReference type="Proteomes" id="UP000017170"/>
    </source>
</evidence>
<feature type="transmembrane region" description="Helical" evidence="7">
    <location>
        <begin position="42"/>
        <end position="65"/>
    </location>
</feature>
<dbReference type="InterPro" id="IPR049177">
    <property type="entry name" value="MgtC_SapB_SrpB_YhiD_N"/>
</dbReference>
<feature type="transmembrane region" description="Helical" evidence="7">
    <location>
        <begin position="77"/>
        <end position="94"/>
    </location>
</feature>
<dbReference type="InterPro" id="IPR003416">
    <property type="entry name" value="MgtC/SapB/SrpB/YhiD_fam"/>
</dbReference>
<dbReference type="AlphaFoldDB" id="U6SUX1"/>
<dbReference type="EMBL" id="ATAE01000005">
    <property type="protein sequence ID" value="ERN54715.1"/>
    <property type="molecule type" value="Genomic_DNA"/>
</dbReference>
<feature type="transmembrane region" description="Helical" evidence="7">
    <location>
        <begin position="132"/>
        <end position="150"/>
    </location>
</feature>
<evidence type="ECO:0000256" key="5">
    <source>
        <dbReference type="ARBA" id="ARBA00022989"/>
    </source>
</evidence>
<keyword evidence="6 7" id="KW-0472">Membrane</keyword>
<dbReference type="Pfam" id="PF02308">
    <property type="entry name" value="MgtC"/>
    <property type="match status" value="1"/>
</dbReference>
<keyword evidence="10" id="KW-1185">Reference proteome</keyword>
<dbReference type="GO" id="GO:0005886">
    <property type="term" value="C:plasma membrane"/>
    <property type="evidence" value="ECO:0007669"/>
    <property type="project" value="UniProtKB-SubCell"/>
</dbReference>
<dbReference type="PRINTS" id="PR01837">
    <property type="entry name" value="MGTCSAPBPROT"/>
</dbReference>
<comment type="subcellular location">
    <subcellularLocation>
        <location evidence="1">Cell membrane</location>
        <topology evidence="1">Multi-pass membrane protein</topology>
    </subcellularLocation>
</comment>
<dbReference type="GO" id="GO:0032259">
    <property type="term" value="P:methylation"/>
    <property type="evidence" value="ECO:0007669"/>
    <property type="project" value="UniProtKB-KW"/>
</dbReference>
<evidence type="ECO:0000256" key="3">
    <source>
        <dbReference type="ARBA" id="ARBA00022475"/>
    </source>
</evidence>
<keyword evidence="9" id="KW-0489">Methyltransferase</keyword>
<protein>
    <submittedName>
        <fullName evidence="9">Methyltransferase</fullName>
    </submittedName>
</protein>
<dbReference type="GO" id="GO:0008168">
    <property type="term" value="F:methyltransferase activity"/>
    <property type="evidence" value="ECO:0007669"/>
    <property type="project" value="UniProtKB-KW"/>
</dbReference>
<evidence type="ECO:0000259" key="8">
    <source>
        <dbReference type="Pfam" id="PF02308"/>
    </source>
</evidence>
<comment type="caution">
    <text evidence="9">The sequence shown here is derived from an EMBL/GenBank/DDBJ whole genome shotgun (WGS) entry which is preliminary data.</text>
</comment>
<sequence>MEDIFEMIVYNPALHKLSLAAAAGLVIGLERELKGKPLGLKTCLIVAVTACLLTIVSYESAFLFSEAYSRPMDPGRIPSYVISGIGFLGAGVILRRNNDAISGLTTASLVLASAGLGITIGVGFYVEALLGVFFMILGVRIIPDLMSWIGPKKLKNIEVRAKIYIEKDTDLTSFLKEVKNKNFGIRRVKVKEEAEDIIISCIVVTSREVYTTDVYYALKSSENVLQVEVENIT</sequence>
<feature type="domain" description="MgtC/SapB/SrpB/YhiD N-terminal" evidence="8">
    <location>
        <begin position="17"/>
        <end position="143"/>
    </location>
</feature>
<dbReference type="Proteomes" id="UP000017170">
    <property type="component" value="Unassembled WGS sequence"/>
</dbReference>
<keyword evidence="9" id="KW-0808">Transferase</keyword>
<comment type="similarity">
    <text evidence="2">Belongs to the MgtC/SapB family.</text>
</comment>
<evidence type="ECO:0000256" key="4">
    <source>
        <dbReference type="ARBA" id="ARBA00022692"/>
    </source>
</evidence>
<name>U6SUX1_9BACI</name>
<reference evidence="9 10" key="1">
    <citation type="journal article" date="2013" name="Genome Announc.">
        <title>Genome Sequence of the Extreme Obligate Alkaliphile Bacillus marmarensis Strain DSM 21297.</title>
        <authorList>
            <person name="Wernick D.G."/>
            <person name="Choi K.Y."/>
            <person name="Tat C.A."/>
            <person name="Lafontaine Rivera J.G."/>
            <person name="Liao J.C."/>
        </authorList>
    </citation>
    <scope>NUCLEOTIDE SEQUENCE [LARGE SCALE GENOMIC DNA]</scope>
    <source>
        <strain evidence="9 10">DSM 21297</strain>
    </source>
</reference>
<dbReference type="PATRIC" id="fig|1188261.3.peg.411"/>
<proteinExistence type="inferred from homology"/>